<dbReference type="GO" id="GO:0016559">
    <property type="term" value="P:peroxisome fission"/>
    <property type="evidence" value="ECO:0007669"/>
    <property type="project" value="TreeGrafter"/>
</dbReference>
<keyword evidence="1" id="KW-0547">Nucleotide-binding</keyword>
<dbReference type="InterPro" id="IPR022812">
    <property type="entry name" value="Dynamin"/>
</dbReference>
<organism evidence="4 5">
    <name type="scientific">Thraustotheca clavata</name>
    <dbReference type="NCBI Taxonomy" id="74557"/>
    <lineage>
        <taxon>Eukaryota</taxon>
        <taxon>Sar</taxon>
        <taxon>Stramenopiles</taxon>
        <taxon>Oomycota</taxon>
        <taxon>Saprolegniomycetes</taxon>
        <taxon>Saprolegniales</taxon>
        <taxon>Achlyaceae</taxon>
        <taxon>Thraustotheca</taxon>
    </lineage>
</organism>
<dbReference type="InterPro" id="IPR000375">
    <property type="entry name" value="Dynamin_stalk"/>
</dbReference>
<dbReference type="PANTHER" id="PTHR11566">
    <property type="entry name" value="DYNAMIN"/>
    <property type="match status" value="1"/>
</dbReference>
<dbReference type="STRING" id="74557.A0A1W0AA25"/>
<accession>A0A1W0AA25</accession>
<dbReference type="GO" id="GO:0048312">
    <property type="term" value="P:intracellular distribution of mitochondria"/>
    <property type="evidence" value="ECO:0007669"/>
    <property type="project" value="TreeGrafter"/>
</dbReference>
<dbReference type="EMBL" id="JNBS01000272">
    <property type="protein sequence ID" value="OQS07154.1"/>
    <property type="molecule type" value="Genomic_DNA"/>
</dbReference>
<evidence type="ECO:0000313" key="5">
    <source>
        <dbReference type="Proteomes" id="UP000243217"/>
    </source>
</evidence>
<reference evidence="4 5" key="1">
    <citation type="journal article" date="2014" name="Genome Biol. Evol.">
        <title>The secreted proteins of Achlya hypogyna and Thraustotheca clavata identify the ancestral oomycete secretome and reveal gene acquisitions by horizontal gene transfer.</title>
        <authorList>
            <person name="Misner I."/>
            <person name="Blouin N."/>
            <person name="Leonard G."/>
            <person name="Richards T.A."/>
            <person name="Lane C.E."/>
        </authorList>
    </citation>
    <scope>NUCLEOTIDE SEQUENCE [LARGE SCALE GENOMIC DNA]</scope>
    <source>
        <strain evidence="4 5">ATCC 34112</strain>
    </source>
</reference>
<name>A0A1W0AA25_9STRA</name>
<dbReference type="InterPro" id="IPR001401">
    <property type="entry name" value="Dynamin_GTPase"/>
</dbReference>
<dbReference type="InterPro" id="IPR020850">
    <property type="entry name" value="GED_dom"/>
</dbReference>
<dbReference type="GO" id="GO:0008017">
    <property type="term" value="F:microtubule binding"/>
    <property type="evidence" value="ECO:0007669"/>
    <property type="project" value="TreeGrafter"/>
</dbReference>
<dbReference type="GO" id="GO:0005874">
    <property type="term" value="C:microtubule"/>
    <property type="evidence" value="ECO:0007669"/>
    <property type="project" value="TreeGrafter"/>
</dbReference>
<dbReference type="PANTHER" id="PTHR11566:SF21">
    <property type="entry name" value="DYNAMIN RELATED PROTEIN 1, ISOFORM A"/>
    <property type="match status" value="1"/>
</dbReference>
<gene>
    <name evidence="4" type="ORF">THRCLA_00844</name>
</gene>
<evidence type="ECO:0000313" key="4">
    <source>
        <dbReference type="EMBL" id="OQS07154.1"/>
    </source>
</evidence>
<dbReference type="InterPro" id="IPR027417">
    <property type="entry name" value="P-loop_NTPase"/>
</dbReference>
<dbReference type="GO" id="GO:0005525">
    <property type="term" value="F:GTP binding"/>
    <property type="evidence" value="ECO:0007669"/>
    <property type="project" value="InterPro"/>
</dbReference>
<dbReference type="Pfam" id="PF00350">
    <property type="entry name" value="Dynamin_N"/>
    <property type="match status" value="1"/>
</dbReference>
<protein>
    <submittedName>
        <fullName evidence="4">Interferon-induced GTP-binding protein Mx</fullName>
    </submittedName>
</protein>
<proteinExistence type="predicted"/>
<dbReference type="SMART" id="SM00053">
    <property type="entry name" value="DYNc"/>
    <property type="match status" value="1"/>
</dbReference>
<evidence type="ECO:0000256" key="2">
    <source>
        <dbReference type="ARBA" id="ARBA00023134"/>
    </source>
</evidence>
<dbReference type="Proteomes" id="UP000243217">
    <property type="component" value="Unassembled WGS sequence"/>
</dbReference>
<sequence>MSLFEDNDAHANSGQLGLYKYIELPLIAVTPPVANPRYSRNYLELHFHPNCTVPNYQLILTYAKELTGTVRLARYESNELTTPTPITTLEEITQSIERITQQLQYISDDAIKIKMQGPNLTLTDLPGLVRTVDDGGDEGMIKRVRKLVDRFLVQERTIMLVVVPANLDMHNTEIMQTAGAEDAVINLLMNRTKKRRLGYHVVKCRGQHALNTSVSISDGRKDEETYFATDPVWKSVDASLCVTERLADKLSKLLIETIASAMPAVFAEIDSQMKACQYELESMGPLMDNASARRSLYMQHVRVILNRIEWAKSGQYNDDFFHGKGNADCLWTRLRKLEATFMNRIITLAKKWDQSNRVPKVSDLVEIRQNGIWVIDEVYMYWTIKLQPTIIRKIGLKRGSWRFPKQTDVDGIMELINENRGNEVSILSYPIFCNIVVQGYVSKWKVPMFDLYETYQLAIEEVVECAIDSTKARLLLTIYIKLRFNFNIRRIAHTTFHRRHWKCSGGDDNTQVSIGMIKSDFPVELHMALRTYMAVAKKRFIDIVPMKLEMTFPLLKELTHRFTTSNASDETLSKLLWDSIADIQKRNELEAKLEALKYAKSIITNSMK</sequence>
<dbReference type="GO" id="GO:0005739">
    <property type="term" value="C:mitochondrion"/>
    <property type="evidence" value="ECO:0007669"/>
    <property type="project" value="TreeGrafter"/>
</dbReference>
<evidence type="ECO:0000256" key="1">
    <source>
        <dbReference type="ARBA" id="ARBA00022741"/>
    </source>
</evidence>
<dbReference type="GO" id="GO:0000266">
    <property type="term" value="P:mitochondrial fission"/>
    <property type="evidence" value="ECO:0007669"/>
    <property type="project" value="TreeGrafter"/>
</dbReference>
<dbReference type="GO" id="GO:0003924">
    <property type="term" value="F:GTPase activity"/>
    <property type="evidence" value="ECO:0007669"/>
    <property type="project" value="InterPro"/>
</dbReference>
<dbReference type="AlphaFoldDB" id="A0A1W0AA25"/>
<comment type="caution">
    <text evidence="4">The sequence shown here is derived from an EMBL/GenBank/DDBJ whole genome shotgun (WGS) entry which is preliminary data.</text>
</comment>
<keyword evidence="2" id="KW-0342">GTP-binding</keyword>
<dbReference type="Gene3D" id="1.20.120.1240">
    <property type="entry name" value="Dynamin, middle domain"/>
    <property type="match status" value="1"/>
</dbReference>
<dbReference type="GO" id="GO:0006897">
    <property type="term" value="P:endocytosis"/>
    <property type="evidence" value="ECO:0007669"/>
    <property type="project" value="TreeGrafter"/>
</dbReference>
<dbReference type="Pfam" id="PF01031">
    <property type="entry name" value="Dynamin_M"/>
    <property type="match status" value="1"/>
</dbReference>
<dbReference type="Gene3D" id="3.40.50.300">
    <property type="entry name" value="P-loop containing nucleotide triphosphate hydrolases"/>
    <property type="match status" value="1"/>
</dbReference>
<feature type="domain" description="GED" evidence="3">
    <location>
        <begin position="522"/>
        <end position="608"/>
    </location>
</feature>
<dbReference type="OrthoDB" id="5061070at2759"/>
<dbReference type="InterPro" id="IPR045063">
    <property type="entry name" value="Dynamin_N"/>
</dbReference>
<dbReference type="PROSITE" id="PS51388">
    <property type="entry name" value="GED"/>
    <property type="match status" value="1"/>
</dbReference>
<evidence type="ECO:0000259" key="3">
    <source>
        <dbReference type="PROSITE" id="PS51388"/>
    </source>
</evidence>
<dbReference type="SUPFAM" id="SSF52540">
    <property type="entry name" value="P-loop containing nucleoside triphosphate hydrolases"/>
    <property type="match status" value="1"/>
</dbReference>
<keyword evidence="5" id="KW-1185">Reference proteome</keyword>
<dbReference type="GO" id="GO:0016020">
    <property type="term" value="C:membrane"/>
    <property type="evidence" value="ECO:0007669"/>
    <property type="project" value="TreeGrafter"/>
</dbReference>